<reference evidence="2 3" key="1">
    <citation type="submission" date="2014-04" db="EMBL/GenBank/DDBJ databases">
        <authorList>
            <consortium name="DOE Joint Genome Institute"/>
            <person name="Kuo A."/>
            <person name="Kohler A."/>
            <person name="Jargeat P."/>
            <person name="Nagy L.G."/>
            <person name="Floudas D."/>
            <person name="Copeland A."/>
            <person name="Barry K.W."/>
            <person name="Cichocki N."/>
            <person name="Veneault-Fourrey C."/>
            <person name="LaButti K."/>
            <person name="Lindquist E.A."/>
            <person name="Lipzen A."/>
            <person name="Lundell T."/>
            <person name="Morin E."/>
            <person name="Murat C."/>
            <person name="Sun H."/>
            <person name="Tunlid A."/>
            <person name="Henrissat B."/>
            <person name="Grigoriev I.V."/>
            <person name="Hibbett D.S."/>
            <person name="Martin F."/>
            <person name="Nordberg H.P."/>
            <person name="Cantor M.N."/>
            <person name="Hua S.X."/>
        </authorList>
    </citation>
    <scope>NUCLEOTIDE SEQUENCE [LARGE SCALE GENOMIC DNA]</scope>
    <source>
        <strain evidence="2 3">Ve08.2h10</strain>
    </source>
</reference>
<keyword evidence="1" id="KW-1133">Transmembrane helix</keyword>
<evidence type="ECO:0000256" key="1">
    <source>
        <dbReference type="SAM" id="Phobius"/>
    </source>
</evidence>
<dbReference type="OrthoDB" id="3350812at2759"/>
<proteinExistence type="predicted"/>
<name>A0A0D0DC49_9AGAM</name>
<dbReference type="AlphaFoldDB" id="A0A0D0DC49"/>
<keyword evidence="3" id="KW-1185">Reference proteome</keyword>
<gene>
    <name evidence="2" type="ORF">PAXRUDRAFT_745258</name>
</gene>
<dbReference type="HOGENOM" id="CLU_1548111_0_0_1"/>
<accession>A0A0D0DC49</accession>
<sequence>MTHELVLQSMNTWRKFRTYGDVRSQTLSTLYWDGIMYMFWIILLTTANMVMVITAPMPYIPSFDTWQSIASSPLGSFSTLENVMSAYATAAPTLTYPWGLLNITSNLLAQTTDKWKLRRCEAGSRDLGVFCLSSSCSNTNIYRTLHDIDDINLAYNFIDTSERCPSGHTPSTS</sequence>
<dbReference type="InParanoid" id="A0A0D0DC49"/>
<dbReference type="EMBL" id="KN825740">
    <property type="protein sequence ID" value="KIK81726.1"/>
    <property type="molecule type" value="Genomic_DNA"/>
</dbReference>
<reference evidence="3" key="2">
    <citation type="submission" date="2015-01" db="EMBL/GenBank/DDBJ databases">
        <title>Evolutionary Origins and Diversification of the Mycorrhizal Mutualists.</title>
        <authorList>
            <consortium name="DOE Joint Genome Institute"/>
            <consortium name="Mycorrhizal Genomics Consortium"/>
            <person name="Kohler A."/>
            <person name="Kuo A."/>
            <person name="Nagy L.G."/>
            <person name="Floudas D."/>
            <person name="Copeland A."/>
            <person name="Barry K.W."/>
            <person name="Cichocki N."/>
            <person name="Veneault-Fourrey C."/>
            <person name="LaButti K."/>
            <person name="Lindquist E.A."/>
            <person name="Lipzen A."/>
            <person name="Lundell T."/>
            <person name="Morin E."/>
            <person name="Murat C."/>
            <person name="Riley R."/>
            <person name="Ohm R."/>
            <person name="Sun H."/>
            <person name="Tunlid A."/>
            <person name="Henrissat B."/>
            <person name="Grigoriev I.V."/>
            <person name="Hibbett D.S."/>
            <person name="Martin F."/>
        </authorList>
    </citation>
    <scope>NUCLEOTIDE SEQUENCE [LARGE SCALE GENOMIC DNA]</scope>
    <source>
        <strain evidence="3">Ve08.2h10</strain>
    </source>
</reference>
<dbReference type="Proteomes" id="UP000054538">
    <property type="component" value="Unassembled WGS sequence"/>
</dbReference>
<feature type="transmembrane region" description="Helical" evidence="1">
    <location>
        <begin position="37"/>
        <end position="60"/>
    </location>
</feature>
<evidence type="ECO:0000313" key="3">
    <source>
        <dbReference type="Proteomes" id="UP000054538"/>
    </source>
</evidence>
<keyword evidence="1" id="KW-0472">Membrane</keyword>
<organism evidence="2 3">
    <name type="scientific">Paxillus rubicundulus Ve08.2h10</name>
    <dbReference type="NCBI Taxonomy" id="930991"/>
    <lineage>
        <taxon>Eukaryota</taxon>
        <taxon>Fungi</taxon>
        <taxon>Dikarya</taxon>
        <taxon>Basidiomycota</taxon>
        <taxon>Agaricomycotina</taxon>
        <taxon>Agaricomycetes</taxon>
        <taxon>Agaricomycetidae</taxon>
        <taxon>Boletales</taxon>
        <taxon>Paxilineae</taxon>
        <taxon>Paxillaceae</taxon>
        <taxon>Paxillus</taxon>
    </lineage>
</organism>
<protein>
    <submittedName>
        <fullName evidence="2">Uncharacterized protein</fullName>
    </submittedName>
</protein>
<keyword evidence="1" id="KW-0812">Transmembrane</keyword>
<evidence type="ECO:0000313" key="2">
    <source>
        <dbReference type="EMBL" id="KIK81726.1"/>
    </source>
</evidence>